<dbReference type="GO" id="GO:0061630">
    <property type="term" value="F:ubiquitin protein ligase activity"/>
    <property type="evidence" value="ECO:0007669"/>
    <property type="project" value="TreeGrafter"/>
</dbReference>
<gene>
    <name evidence="8" type="ORF">OSB1V03_LOCUS1228</name>
</gene>
<evidence type="ECO:0000313" key="8">
    <source>
        <dbReference type="EMBL" id="CAD7620747.1"/>
    </source>
</evidence>
<dbReference type="SUPFAM" id="SSF57850">
    <property type="entry name" value="RING/U-box"/>
    <property type="match status" value="1"/>
</dbReference>
<reference evidence="8" key="1">
    <citation type="submission" date="2020-11" db="EMBL/GenBank/DDBJ databases">
        <authorList>
            <person name="Tran Van P."/>
        </authorList>
    </citation>
    <scope>NUCLEOTIDE SEQUENCE</scope>
</reference>
<evidence type="ECO:0000256" key="2">
    <source>
        <dbReference type="ARBA" id="ARBA00022771"/>
    </source>
</evidence>
<evidence type="ECO:0000256" key="4">
    <source>
        <dbReference type="PROSITE-ProRule" id="PRU00175"/>
    </source>
</evidence>
<dbReference type="Pfam" id="PF13923">
    <property type="entry name" value="zf-C3HC4_2"/>
    <property type="match status" value="1"/>
</dbReference>
<dbReference type="EMBL" id="CAJPIZ010000335">
    <property type="protein sequence ID" value="CAG2101177.1"/>
    <property type="molecule type" value="Genomic_DNA"/>
</dbReference>
<organism evidence="8">
    <name type="scientific">Medioppia subpectinata</name>
    <dbReference type="NCBI Taxonomy" id="1979941"/>
    <lineage>
        <taxon>Eukaryota</taxon>
        <taxon>Metazoa</taxon>
        <taxon>Ecdysozoa</taxon>
        <taxon>Arthropoda</taxon>
        <taxon>Chelicerata</taxon>
        <taxon>Arachnida</taxon>
        <taxon>Acari</taxon>
        <taxon>Acariformes</taxon>
        <taxon>Sarcoptiformes</taxon>
        <taxon>Oribatida</taxon>
        <taxon>Brachypylina</taxon>
        <taxon>Oppioidea</taxon>
        <taxon>Oppiidae</taxon>
        <taxon>Medioppia</taxon>
    </lineage>
</organism>
<dbReference type="PROSITE" id="PS50089">
    <property type="entry name" value="ZF_RING_2"/>
    <property type="match status" value="1"/>
</dbReference>
<dbReference type="GO" id="GO:0006511">
    <property type="term" value="P:ubiquitin-dependent protein catabolic process"/>
    <property type="evidence" value="ECO:0007669"/>
    <property type="project" value="TreeGrafter"/>
</dbReference>
<dbReference type="SUPFAM" id="SSF49599">
    <property type="entry name" value="TRAF domain-like"/>
    <property type="match status" value="1"/>
</dbReference>
<evidence type="ECO:0000256" key="5">
    <source>
        <dbReference type="SAM" id="Coils"/>
    </source>
</evidence>
<dbReference type="AlphaFoldDB" id="A0A7R9PU57"/>
<dbReference type="Gene3D" id="3.30.40.10">
    <property type="entry name" value="Zinc/RING finger domain, C3HC4 (zinc finger)"/>
    <property type="match status" value="2"/>
</dbReference>
<keyword evidence="9" id="KW-1185">Reference proteome</keyword>
<evidence type="ECO:0000256" key="1">
    <source>
        <dbReference type="ARBA" id="ARBA00022723"/>
    </source>
</evidence>
<feature type="region of interest" description="Disordered" evidence="6">
    <location>
        <begin position="208"/>
        <end position="234"/>
    </location>
</feature>
<dbReference type="EMBL" id="OC854910">
    <property type="protein sequence ID" value="CAD7620747.1"/>
    <property type="molecule type" value="Genomic_DNA"/>
</dbReference>
<evidence type="ECO:0000313" key="9">
    <source>
        <dbReference type="Proteomes" id="UP000759131"/>
    </source>
</evidence>
<dbReference type="SMART" id="SM00184">
    <property type="entry name" value="RING"/>
    <property type="match status" value="1"/>
</dbReference>
<evidence type="ECO:0000256" key="6">
    <source>
        <dbReference type="SAM" id="MobiDB-lite"/>
    </source>
</evidence>
<sequence length="254" mass="29339">MGIEVDKFVTKIDDELKCCICYGVLENPIQIVECEHTFCLICIQEWVRRTPKCPIDRRDVTTESLKPASRLLNSFLNRLEMKCSFREFGCNSVVNMDSMASHTSECAYNPEVTFLCDKGCGVMLNVRQRQDHNCILEDILSNVENLSQKVKNIETENSELHKRIEILEQRSHINEELEEQLEAIEKKYTEMLSRLSAFRLSLNETLDPNLANGQTQETQRNSLMRDESNSSMKSHQRLGAIKTIVVVHLMFSSW</sequence>
<dbReference type="OrthoDB" id="6477069at2759"/>
<evidence type="ECO:0000259" key="7">
    <source>
        <dbReference type="PROSITE" id="PS50089"/>
    </source>
</evidence>
<evidence type="ECO:0000256" key="3">
    <source>
        <dbReference type="ARBA" id="ARBA00022833"/>
    </source>
</evidence>
<dbReference type="PANTHER" id="PTHR46016">
    <property type="entry name" value="ZINC FINGER, RING/FYVE/PHD-TYPE"/>
    <property type="match status" value="1"/>
</dbReference>
<protein>
    <recommendedName>
        <fullName evidence="7">RING-type domain-containing protein</fullName>
    </recommendedName>
</protein>
<accession>A0A7R9PU57</accession>
<dbReference type="InterPro" id="IPR051438">
    <property type="entry name" value="RNF_E3_ubiq-protein_ligase"/>
</dbReference>
<keyword evidence="3" id="KW-0862">Zinc</keyword>
<keyword evidence="1" id="KW-0479">Metal-binding</keyword>
<feature type="coiled-coil region" evidence="5">
    <location>
        <begin position="136"/>
        <end position="194"/>
    </location>
</feature>
<feature type="compositionally biased region" description="Polar residues" evidence="6">
    <location>
        <begin position="208"/>
        <end position="222"/>
    </location>
</feature>
<dbReference type="InterPro" id="IPR013083">
    <property type="entry name" value="Znf_RING/FYVE/PHD"/>
</dbReference>
<dbReference type="Proteomes" id="UP000759131">
    <property type="component" value="Unassembled WGS sequence"/>
</dbReference>
<feature type="domain" description="RING-type" evidence="7">
    <location>
        <begin position="18"/>
        <end position="57"/>
    </location>
</feature>
<dbReference type="GO" id="GO:0008270">
    <property type="term" value="F:zinc ion binding"/>
    <property type="evidence" value="ECO:0007669"/>
    <property type="project" value="UniProtKB-KW"/>
</dbReference>
<dbReference type="PANTHER" id="PTHR46016:SF1">
    <property type="entry name" value="RING-TYPE DOMAIN-CONTAINING PROTEIN"/>
    <property type="match status" value="1"/>
</dbReference>
<dbReference type="InterPro" id="IPR001841">
    <property type="entry name" value="Znf_RING"/>
</dbReference>
<keyword evidence="5" id="KW-0175">Coiled coil</keyword>
<proteinExistence type="predicted"/>
<name>A0A7R9PU57_9ACAR</name>
<dbReference type="InterPro" id="IPR017907">
    <property type="entry name" value="Znf_RING_CS"/>
</dbReference>
<keyword evidence="2 4" id="KW-0863">Zinc-finger</keyword>
<dbReference type="GO" id="GO:0000209">
    <property type="term" value="P:protein polyubiquitination"/>
    <property type="evidence" value="ECO:0007669"/>
    <property type="project" value="TreeGrafter"/>
</dbReference>
<dbReference type="PROSITE" id="PS00518">
    <property type="entry name" value="ZF_RING_1"/>
    <property type="match status" value="1"/>
</dbReference>